<reference evidence="6" key="1">
    <citation type="submission" date="2025-08" db="UniProtKB">
        <authorList>
            <consortium name="RefSeq"/>
        </authorList>
    </citation>
    <scope>IDENTIFICATION</scope>
</reference>
<dbReference type="GO" id="GO:0030246">
    <property type="term" value="F:carbohydrate binding"/>
    <property type="evidence" value="ECO:0007669"/>
    <property type="project" value="UniProtKB-KW"/>
</dbReference>
<dbReference type="Gene3D" id="3.10.100.10">
    <property type="entry name" value="Mannose-Binding Protein A, subunit A"/>
    <property type="match status" value="1"/>
</dbReference>
<feature type="chain" id="PRO_5028365736" evidence="3">
    <location>
        <begin position="23"/>
        <end position="198"/>
    </location>
</feature>
<dbReference type="GeneID" id="105905527"/>
<gene>
    <name evidence="6" type="primary">clec3ba</name>
</gene>
<dbReference type="KEGG" id="char:105905527"/>
<feature type="domain" description="C-type lectin" evidence="4">
    <location>
        <begin position="74"/>
        <end position="194"/>
    </location>
</feature>
<keyword evidence="5" id="KW-1185">Reference proteome</keyword>
<dbReference type="PANTHER" id="PTHR22799:SF3">
    <property type="entry name" value="TETRANECTIN"/>
    <property type="match status" value="1"/>
</dbReference>
<dbReference type="CTD" id="572488"/>
<dbReference type="OrthoDB" id="6366227at2759"/>
<name>A0A6P3W3J7_CLUHA</name>
<evidence type="ECO:0000313" key="5">
    <source>
        <dbReference type="Proteomes" id="UP000515152"/>
    </source>
</evidence>
<dbReference type="FunFam" id="3.10.100.10:FF:000010">
    <property type="entry name" value="C-type lectin domain family 3 member A"/>
    <property type="match status" value="1"/>
</dbReference>
<dbReference type="RefSeq" id="XP_012688994.1">
    <property type="nucleotide sequence ID" value="XM_012833540.3"/>
</dbReference>
<keyword evidence="3" id="KW-0732">Signal</keyword>
<dbReference type="InterPro" id="IPR001304">
    <property type="entry name" value="C-type_lectin-like"/>
</dbReference>
<evidence type="ECO:0000259" key="4">
    <source>
        <dbReference type="PROSITE" id="PS50041"/>
    </source>
</evidence>
<dbReference type="InterPro" id="IPR051663">
    <property type="entry name" value="CLec_Tetranectin-domain"/>
</dbReference>
<dbReference type="InterPro" id="IPR018378">
    <property type="entry name" value="C-type_lectin_CS"/>
</dbReference>
<dbReference type="AlphaFoldDB" id="A0A6P3W3J7"/>
<organism evidence="5 6">
    <name type="scientific">Clupea harengus</name>
    <name type="common">Atlantic herring</name>
    <dbReference type="NCBI Taxonomy" id="7950"/>
    <lineage>
        <taxon>Eukaryota</taxon>
        <taxon>Metazoa</taxon>
        <taxon>Chordata</taxon>
        <taxon>Craniata</taxon>
        <taxon>Vertebrata</taxon>
        <taxon>Euteleostomi</taxon>
        <taxon>Actinopterygii</taxon>
        <taxon>Neopterygii</taxon>
        <taxon>Teleostei</taxon>
        <taxon>Clupei</taxon>
        <taxon>Clupeiformes</taxon>
        <taxon>Clupeoidei</taxon>
        <taxon>Clupeidae</taxon>
        <taxon>Clupea</taxon>
    </lineage>
</organism>
<dbReference type="PROSITE" id="PS50041">
    <property type="entry name" value="C_TYPE_LECTIN_2"/>
    <property type="match status" value="1"/>
</dbReference>
<keyword evidence="1" id="KW-0430">Lectin</keyword>
<dbReference type="SMART" id="SM00034">
    <property type="entry name" value="CLECT"/>
    <property type="match status" value="1"/>
</dbReference>
<proteinExistence type="predicted"/>
<dbReference type="Pfam" id="PF00059">
    <property type="entry name" value="Lectin_C"/>
    <property type="match status" value="1"/>
</dbReference>
<dbReference type="GO" id="GO:0030282">
    <property type="term" value="P:bone mineralization"/>
    <property type="evidence" value="ECO:0007669"/>
    <property type="project" value="TreeGrafter"/>
</dbReference>
<protein>
    <submittedName>
        <fullName evidence="6">Tetranectin isoform X1</fullName>
    </submittedName>
</protein>
<accession>A0A6P3W3J7</accession>
<evidence type="ECO:0000256" key="2">
    <source>
        <dbReference type="ARBA" id="ARBA00023157"/>
    </source>
</evidence>
<keyword evidence="2" id="KW-1015">Disulfide bond</keyword>
<dbReference type="SUPFAM" id="SSF56436">
    <property type="entry name" value="C-type lectin-like"/>
    <property type="match status" value="1"/>
</dbReference>
<dbReference type="Proteomes" id="UP000515152">
    <property type="component" value="Chromosome 11"/>
</dbReference>
<evidence type="ECO:0000256" key="3">
    <source>
        <dbReference type="SAM" id="SignalP"/>
    </source>
</evidence>
<evidence type="ECO:0000256" key="1">
    <source>
        <dbReference type="ARBA" id="ARBA00022734"/>
    </source>
</evidence>
<evidence type="ECO:0000313" key="6">
    <source>
        <dbReference type="RefSeq" id="XP_012688994.1"/>
    </source>
</evidence>
<feature type="signal peptide" evidence="3">
    <location>
        <begin position="1"/>
        <end position="22"/>
    </location>
</feature>
<dbReference type="GO" id="GO:0005615">
    <property type="term" value="C:extracellular space"/>
    <property type="evidence" value="ECO:0007669"/>
    <property type="project" value="TreeGrafter"/>
</dbReference>
<sequence>MHFRNVRLLIICLLCVTQPSLQESSSKKTGGKKDGSNSAAIEELKKQVANIVQELNLLKEKQALQTVCLKGIKVPGKCFLADATKKNFHAANDDCMTKGGVLSTPLSGAENNKLHQYAGETIGPEEHIWVGINDMVTEGDWFDQSGSALRFKNWETEITHQPDGGHSQNCATLSPTTGRWFDESCRAERAFVCEFNIV</sequence>
<dbReference type="PROSITE" id="PS00615">
    <property type="entry name" value="C_TYPE_LECTIN_1"/>
    <property type="match status" value="1"/>
</dbReference>
<dbReference type="InterPro" id="IPR016187">
    <property type="entry name" value="CTDL_fold"/>
</dbReference>
<dbReference type="InterPro" id="IPR016186">
    <property type="entry name" value="C-type_lectin-like/link_sf"/>
</dbReference>
<dbReference type="PANTHER" id="PTHR22799">
    <property type="entry name" value="TETRANECTIN-RELATED"/>
    <property type="match status" value="1"/>
</dbReference>